<protein>
    <recommendedName>
        <fullName evidence="8">Glutathione peroxidase</fullName>
    </recommendedName>
</protein>
<evidence type="ECO:0000256" key="3">
    <source>
        <dbReference type="ARBA" id="ARBA00022933"/>
    </source>
</evidence>
<dbReference type="PANTHER" id="PTHR11592">
    <property type="entry name" value="GLUTATHIONE PEROXIDASE"/>
    <property type="match status" value="1"/>
</dbReference>
<proteinExistence type="inferred from homology"/>
<dbReference type="PRINTS" id="PR01011">
    <property type="entry name" value="GLUTPROXDASE"/>
</dbReference>
<dbReference type="AlphaFoldDB" id="A0AAV7DC93"/>
<dbReference type="EMBL" id="WNYA01000001">
    <property type="protein sequence ID" value="KAG8594554.1"/>
    <property type="molecule type" value="Genomic_DNA"/>
</dbReference>
<dbReference type="Gene3D" id="3.40.30.10">
    <property type="entry name" value="Glutaredoxin"/>
    <property type="match status" value="1"/>
</dbReference>
<dbReference type="GO" id="GO:0047066">
    <property type="term" value="F:phospholipid-hydroperoxide glutathione peroxidase activity"/>
    <property type="evidence" value="ECO:0007669"/>
    <property type="project" value="UniProtKB-EC"/>
</dbReference>
<evidence type="ECO:0000256" key="2">
    <source>
        <dbReference type="ARBA" id="ARBA00022559"/>
    </source>
</evidence>
<evidence type="ECO:0000256" key="1">
    <source>
        <dbReference type="ARBA" id="ARBA00006926"/>
    </source>
</evidence>
<comment type="subunit">
    <text evidence="7">Monomer. Has a tendency to form higher mass oligomers. Interacts with FUNDC1; this interaction promotes GPX4 recruitment into mitochondria through TOM/TIM complex where it is degraded by mitophagy.</text>
</comment>
<evidence type="ECO:0000256" key="4">
    <source>
        <dbReference type="ARBA" id="ARBA00023002"/>
    </source>
</evidence>
<dbReference type="GO" id="GO:0004602">
    <property type="term" value="F:glutathione peroxidase activity"/>
    <property type="evidence" value="ECO:0007669"/>
    <property type="project" value="TreeGrafter"/>
</dbReference>
<dbReference type="PIRSF" id="PIRSF000303">
    <property type="entry name" value="Glutathion_perox"/>
    <property type="match status" value="1"/>
</dbReference>
<comment type="similarity">
    <text evidence="1 8">Belongs to the glutathione peroxidase family.</text>
</comment>
<dbReference type="CDD" id="cd00340">
    <property type="entry name" value="GSH_Peroxidase"/>
    <property type="match status" value="1"/>
</dbReference>
<comment type="catalytic activity">
    <reaction evidence="5">
        <text>a hydroperoxy polyunsaturated fatty acid + 2 glutathione = a hydroxy polyunsaturated fatty acid + glutathione disulfide + H2O</text>
        <dbReference type="Rhea" id="RHEA:19057"/>
        <dbReference type="ChEBI" id="CHEBI:15377"/>
        <dbReference type="ChEBI" id="CHEBI:57925"/>
        <dbReference type="ChEBI" id="CHEBI:58297"/>
        <dbReference type="ChEBI" id="CHEBI:131871"/>
        <dbReference type="ChEBI" id="CHEBI:134019"/>
        <dbReference type="EC" id="1.11.1.12"/>
    </reaction>
    <physiologicalReaction direction="left-to-right" evidence="5">
        <dbReference type="Rhea" id="RHEA:19058"/>
    </physiologicalReaction>
</comment>
<keyword evidence="10" id="KW-1185">Reference proteome</keyword>
<comment type="caution">
    <text evidence="9">The sequence shown here is derived from an EMBL/GenBank/DDBJ whole genome shotgun (WGS) entry which is preliminary data.</text>
</comment>
<dbReference type="PROSITE" id="PS51355">
    <property type="entry name" value="GLUTATHIONE_PEROXID_3"/>
    <property type="match status" value="1"/>
</dbReference>
<dbReference type="FunFam" id="3.40.30.10:FF:000517">
    <property type="entry name" value="Glutathione peroxidase"/>
    <property type="match status" value="1"/>
</dbReference>
<keyword evidence="2 8" id="KW-0575">Peroxidase</keyword>
<dbReference type="Pfam" id="PF00255">
    <property type="entry name" value="GSHPx"/>
    <property type="match status" value="1"/>
</dbReference>
<dbReference type="GO" id="GO:0005634">
    <property type="term" value="C:nucleus"/>
    <property type="evidence" value="ECO:0007669"/>
    <property type="project" value="TreeGrafter"/>
</dbReference>
<dbReference type="Proteomes" id="UP000824782">
    <property type="component" value="Unassembled WGS sequence"/>
</dbReference>
<dbReference type="PROSITE" id="PS00763">
    <property type="entry name" value="GLUTATHIONE_PEROXID_2"/>
    <property type="match status" value="1"/>
</dbReference>
<feature type="non-terminal residue" evidence="9">
    <location>
        <position position="1"/>
    </location>
</feature>
<keyword evidence="3" id="KW-0712">Selenocysteine</keyword>
<dbReference type="GO" id="GO:0006979">
    <property type="term" value="P:response to oxidative stress"/>
    <property type="evidence" value="ECO:0007669"/>
    <property type="project" value="InterPro"/>
</dbReference>
<sequence length="153" mass="17442">CAQVDDWKNAKTIYEFSATDIDGNVVSLEKYRGNVCIILVQLHAKYAEKGLRILGFPCNQFGKQEPGDESQIKDFAASYKVEFDMFSKIDVNGDGAHPLWKWMKTQPKGRGTLGDGIKWNFTKFLIDREGQVVKRYSPMDDPVTIEKDLPNYL</sequence>
<evidence type="ECO:0000256" key="7">
    <source>
        <dbReference type="ARBA" id="ARBA00046929"/>
    </source>
</evidence>
<dbReference type="PANTHER" id="PTHR11592:SF134">
    <property type="entry name" value="PHOSPHOLIPID HYDROPEROXIDE GLUTATHIONE PEROXIDASE"/>
    <property type="match status" value="1"/>
</dbReference>
<evidence type="ECO:0000256" key="5">
    <source>
        <dbReference type="ARBA" id="ARBA00035814"/>
    </source>
</evidence>
<dbReference type="GO" id="GO:0005739">
    <property type="term" value="C:mitochondrion"/>
    <property type="evidence" value="ECO:0007669"/>
    <property type="project" value="TreeGrafter"/>
</dbReference>
<organism evidence="9 10">
    <name type="scientific">Engystomops pustulosus</name>
    <name type="common">Tungara frog</name>
    <name type="synonym">Physalaemus pustulosus</name>
    <dbReference type="NCBI Taxonomy" id="76066"/>
    <lineage>
        <taxon>Eukaryota</taxon>
        <taxon>Metazoa</taxon>
        <taxon>Chordata</taxon>
        <taxon>Craniata</taxon>
        <taxon>Vertebrata</taxon>
        <taxon>Euteleostomi</taxon>
        <taxon>Amphibia</taxon>
        <taxon>Batrachia</taxon>
        <taxon>Anura</taxon>
        <taxon>Neobatrachia</taxon>
        <taxon>Hyloidea</taxon>
        <taxon>Leptodactylidae</taxon>
        <taxon>Leiuperinae</taxon>
        <taxon>Engystomops</taxon>
    </lineage>
</organism>
<dbReference type="SUPFAM" id="SSF52833">
    <property type="entry name" value="Thioredoxin-like"/>
    <property type="match status" value="1"/>
</dbReference>
<dbReference type="InterPro" id="IPR036249">
    <property type="entry name" value="Thioredoxin-like_sf"/>
</dbReference>
<accession>A0AAV7DC93</accession>
<evidence type="ECO:0000313" key="10">
    <source>
        <dbReference type="Proteomes" id="UP000824782"/>
    </source>
</evidence>
<evidence type="ECO:0000313" key="9">
    <source>
        <dbReference type="EMBL" id="KAG8594554.1"/>
    </source>
</evidence>
<comment type="catalytic activity">
    <reaction evidence="6">
        <text>(13S)-hydroperoxy-(9Z,11E)-octadecadienoate + 2 glutathione = (13S)-hydroxy-(9Z,11E)-octadecadienoate + glutathione disulfide + H2O</text>
        <dbReference type="Rhea" id="RHEA:48888"/>
        <dbReference type="ChEBI" id="CHEBI:15377"/>
        <dbReference type="ChEBI" id="CHEBI:57466"/>
        <dbReference type="ChEBI" id="CHEBI:57925"/>
        <dbReference type="ChEBI" id="CHEBI:58297"/>
        <dbReference type="ChEBI" id="CHEBI:90850"/>
    </reaction>
    <physiologicalReaction direction="left-to-right" evidence="6">
        <dbReference type="Rhea" id="RHEA:48889"/>
    </physiologicalReaction>
</comment>
<gene>
    <name evidence="9" type="ORF">GDO81_001246</name>
</gene>
<reference evidence="9" key="1">
    <citation type="thesis" date="2020" institute="ProQuest LLC" country="789 East Eisenhower Parkway, Ann Arbor, MI, USA">
        <title>Comparative Genomics and Chromosome Evolution.</title>
        <authorList>
            <person name="Mudd A.B."/>
        </authorList>
    </citation>
    <scope>NUCLEOTIDE SEQUENCE</scope>
    <source>
        <strain evidence="9">237g6f4</strain>
        <tissue evidence="9">Blood</tissue>
    </source>
</reference>
<dbReference type="InterPro" id="IPR029760">
    <property type="entry name" value="GPX_CS"/>
</dbReference>
<evidence type="ECO:0000256" key="8">
    <source>
        <dbReference type="RuleBase" id="RU000499"/>
    </source>
</evidence>
<dbReference type="InterPro" id="IPR000889">
    <property type="entry name" value="Glutathione_peroxidase"/>
</dbReference>
<evidence type="ECO:0000256" key="6">
    <source>
        <dbReference type="ARBA" id="ARBA00036240"/>
    </source>
</evidence>
<keyword evidence="4 8" id="KW-0560">Oxidoreductase</keyword>
<name>A0AAV7DC93_ENGPU</name>